<protein>
    <submittedName>
        <fullName evidence="1">Uncharacterized protein</fullName>
    </submittedName>
</protein>
<reference evidence="1" key="1">
    <citation type="journal article" date="2015" name="Nature">
        <title>Complex archaea that bridge the gap between prokaryotes and eukaryotes.</title>
        <authorList>
            <person name="Spang A."/>
            <person name="Saw J.H."/>
            <person name="Jorgensen S.L."/>
            <person name="Zaremba-Niedzwiedzka K."/>
            <person name="Martijn J."/>
            <person name="Lind A.E."/>
            <person name="van Eijk R."/>
            <person name="Schleper C."/>
            <person name="Guy L."/>
            <person name="Ettema T.J."/>
        </authorList>
    </citation>
    <scope>NUCLEOTIDE SEQUENCE</scope>
</reference>
<dbReference type="EMBL" id="LAZR01053400">
    <property type="protein sequence ID" value="KKK80826.1"/>
    <property type="molecule type" value="Genomic_DNA"/>
</dbReference>
<organism evidence="1">
    <name type="scientific">marine sediment metagenome</name>
    <dbReference type="NCBI Taxonomy" id="412755"/>
    <lineage>
        <taxon>unclassified sequences</taxon>
        <taxon>metagenomes</taxon>
        <taxon>ecological metagenomes</taxon>
    </lineage>
</organism>
<gene>
    <name evidence="1" type="ORF">LCGC14_2819610</name>
</gene>
<accession>A0A0F9B8L5</accession>
<comment type="caution">
    <text evidence="1">The sequence shown here is derived from an EMBL/GenBank/DDBJ whole genome shotgun (WGS) entry which is preliminary data.</text>
</comment>
<evidence type="ECO:0000313" key="1">
    <source>
        <dbReference type="EMBL" id="KKK80826.1"/>
    </source>
</evidence>
<name>A0A0F9B8L5_9ZZZZ</name>
<proteinExistence type="predicted"/>
<dbReference type="AlphaFoldDB" id="A0A0F9B8L5"/>
<sequence>MEQLGSQRLKPVEQPLANSIILDPVFESKAESAFRENLWKKGDERFGEGFLKHCVHQKSFITTKGTIEHIIGGMAASDWVNDITSQQPSPQALTIGQQVLCVPEFVFVLDGVAFAVLFELDQPVAKGAASMKRAMYRALLYLGFATVPFTFDDVLDNPESAVDQTLDLLDRSREMN</sequence>